<gene>
    <name evidence="5" type="primary">rpl16</name>
</gene>
<comment type="similarity">
    <text evidence="1 4">Belongs to the universal ribosomal protein uL16 family.</text>
</comment>
<dbReference type="PANTHER" id="PTHR12220:SF13">
    <property type="entry name" value="LARGE RIBOSOMAL SUBUNIT PROTEIN UL16M"/>
    <property type="match status" value="1"/>
</dbReference>
<keyword evidence="5" id="KW-0496">Mitochondrion</keyword>
<organism evidence="5">
    <name type="scientific">Pharyngomonas kirbyi</name>
    <dbReference type="NCBI Taxonomy" id="63601"/>
    <lineage>
        <taxon>Eukaryota</taxon>
        <taxon>Discoba</taxon>
        <taxon>Heterolobosea</taxon>
        <taxon>Pharyngomonada</taxon>
        <taxon>Pharyngomonas</taxon>
    </lineage>
</organism>
<dbReference type="GO" id="GO:0032543">
    <property type="term" value="P:mitochondrial translation"/>
    <property type="evidence" value="ECO:0007669"/>
    <property type="project" value="TreeGrafter"/>
</dbReference>
<proteinExistence type="inferred from homology"/>
<protein>
    <submittedName>
        <fullName evidence="5">Ribosomal protein L16</fullName>
    </submittedName>
</protein>
<dbReference type="GO" id="GO:0019843">
    <property type="term" value="F:rRNA binding"/>
    <property type="evidence" value="ECO:0007669"/>
    <property type="project" value="InterPro"/>
</dbReference>
<evidence type="ECO:0000256" key="2">
    <source>
        <dbReference type="ARBA" id="ARBA00022980"/>
    </source>
</evidence>
<dbReference type="PANTHER" id="PTHR12220">
    <property type="entry name" value="50S/60S RIBOSOMAL PROTEIN L16"/>
    <property type="match status" value="1"/>
</dbReference>
<accession>A0A1W6R258</accession>
<dbReference type="InterPro" id="IPR000114">
    <property type="entry name" value="Ribosomal_uL16_bact-type"/>
</dbReference>
<dbReference type="GO" id="GO:0003735">
    <property type="term" value="F:structural constituent of ribosome"/>
    <property type="evidence" value="ECO:0007669"/>
    <property type="project" value="InterPro"/>
</dbReference>
<dbReference type="InterPro" id="IPR047873">
    <property type="entry name" value="Ribosomal_uL16"/>
</dbReference>
<dbReference type="Gene3D" id="3.90.1170.10">
    <property type="entry name" value="Ribosomal protein L10e/L16"/>
    <property type="match status" value="1"/>
</dbReference>
<dbReference type="SUPFAM" id="SSF54686">
    <property type="entry name" value="Ribosomal protein L16p/L10e"/>
    <property type="match status" value="1"/>
</dbReference>
<dbReference type="EMBL" id="KX891215">
    <property type="protein sequence ID" value="ARO47981.1"/>
    <property type="molecule type" value="Genomic_DNA"/>
</dbReference>
<dbReference type="InterPro" id="IPR036920">
    <property type="entry name" value="Ribosomal_uL16_sf"/>
</dbReference>
<dbReference type="PROSITE" id="PS00701">
    <property type="entry name" value="RIBOSOMAL_L16_2"/>
    <property type="match status" value="1"/>
</dbReference>
<evidence type="ECO:0000256" key="4">
    <source>
        <dbReference type="RuleBase" id="RU004413"/>
    </source>
</evidence>
<dbReference type="RefSeq" id="YP_009370815.1">
    <property type="nucleotide sequence ID" value="NC_034798.1"/>
</dbReference>
<sequence length="135" mass="15806">MRTLRRKLQQSSKFKNKIHHLQSEMNTNCFYIKANSNGRLTARHLETVRILTNRKIKKLGGRLVIKISPNIPVTKKSTGVRMGKGKGAFKDFIFYAKTDQTLFEFRNTPKELFILVFKKIKHKLPIKIKISELYD</sequence>
<dbReference type="InterPro" id="IPR020798">
    <property type="entry name" value="Ribosomal_uL16_CS"/>
</dbReference>
<evidence type="ECO:0000256" key="1">
    <source>
        <dbReference type="ARBA" id="ARBA00008931"/>
    </source>
</evidence>
<dbReference type="PRINTS" id="PR00060">
    <property type="entry name" value="RIBOSOMALL16"/>
</dbReference>
<geneLocation type="mitochondrion" evidence="5"/>
<keyword evidence="3 4" id="KW-0687">Ribonucleoprotein</keyword>
<dbReference type="Pfam" id="PF00252">
    <property type="entry name" value="Ribosomal_L16"/>
    <property type="match status" value="1"/>
</dbReference>
<dbReference type="GeneID" id="32891774"/>
<evidence type="ECO:0000256" key="3">
    <source>
        <dbReference type="ARBA" id="ARBA00023274"/>
    </source>
</evidence>
<dbReference type="GO" id="GO:0005762">
    <property type="term" value="C:mitochondrial large ribosomal subunit"/>
    <property type="evidence" value="ECO:0007669"/>
    <property type="project" value="TreeGrafter"/>
</dbReference>
<dbReference type="CDD" id="cd01433">
    <property type="entry name" value="Ribosomal_L16_L10e"/>
    <property type="match status" value="1"/>
</dbReference>
<reference evidence="5" key="1">
    <citation type="journal article" date="2017" name="Genome Biol. Evol.">
        <title>Mitochondrial Genome Evolution and a Novel RNA Editing System in Deep-Branching Heteroloboseids.</title>
        <authorList>
            <person name="Yang J."/>
            <person name="Harding T."/>
            <person name="Kamikawa R."/>
            <person name="Simpson A.G.B."/>
            <person name="Roger A.J."/>
        </authorList>
    </citation>
    <scope>NUCLEOTIDE SEQUENCE</scope>
    <source>
        <strain evidence="5">AS12B</strain>
    </source>
</reference>
<dbReference type="InterPro" id="IPR016180">
    <property type="entry name" value="Ribosomal_uL16_dom"/>
</dbReference>
<name>A0A1W6R258_9EUKA</name>
<dbReference type="AlphaFoldDB" id="A0A1W6R258"/>
<evidence type="ECO:0000313" key="5">
    <source>
        <dbReference type="EMBL" id="ARO47981.1"/>
    </source>
</evidence>
<keyword evidence="2 4" id="KW-0689">Ribosomal protein</keyword>